<keyword evidence="2" id="KW-1185">Reference proteome</keyword>
<reference evidence="1 2" key="1">
    <citation type="journal article" date="2013" name="Genome Biol. Evol.">
        <title>Genomes of Stigonematalean cyanobacteria (subsection V) and the evolution of oxygenic photosynthesis from prokaryotes to plastids.</title>
        <authorList>
            <person name="Dagan T."/>
            <person name="Roettger M."/>
            <person name="Stucken K."/>
            <person name="Landan G."/>
            <person name="Koch R."/>
            <person name="Major P."/>
            <person name="Gould S.B."/>
            <person name="Goremykin V.V."/>
            <person name="Rippka R."/>
            <person name="Tandeau de Marsac N."/>
            <person name="Gugger M."/>
            <person name="Lockhart P.J."/>
            <person name="Allen J.F."/>
            <person name="Brune I."/>
            <person name="Maus I."/>
            <person name="Puhler A."/>
            <person name="Martin W.F."/>
        </authorList>
    </citation>
    <scope>NUCLEOTIDE SEQUENCE [LARGE SCALE GENOMIC DNA]</scope>
    <source>
        <strain evidence="1 2">PCC 7110</strain>
    </source>
</reference>
<name>A0A139WSM8_9CYAN</name>
<evidence type="ECO:0000313" key="2">
    <source>
        <dbReference type="Proteomes" id="UP000076925"/>
    </source>
</evidence>
<comment type="caution">
    <text evidence="1">The sequence shown here is derived from an EMBL/GenBank/DDBJ whole genome shotgun (WGS) entry which is preliminary data.</text>
</comment>
<evidence type="ECO:0000313" key="1">
    <source>
        <dbReference type="EMBL" id="KYC35429.1"/>
    </source>
</evidence>
<dbReference type="AlphaFoldDB" id="A0A139WSM8"/>
<accession>A0A139WSM8</accession>
<dbReference type="EMBL" id="ANNX02000051">
    <property type="protein sequence ID" value="KYC35429.1"/>
    <property type="molecule type" value="Genomic_DNA"/>
</dbReference>
<dbReference type="Proteomes" id="UP000076925">
    <property type="component" value="Unassembled WGS sequence"/>
</dbReference>
<sequence>MVLIKQVLGFIFFTQKDALQRAKEFCPMLKKMRAFQSWCLSINPDGSTSWANLDNKFAYSLD</sequence>
<protein>
    <submittedName>
        <fullName evidence="1">Uncharacterized protein</fullName>
    </submittedName>
</protein>
<gene>
    <name evidence="1" type="ORF">WA1_06275</name>
</gene>
<proteinExistence type="predicted"/>
<dbReference type="STRING" id="128403.WA1_06275"/>
<organism evidence="1 2">
    <name type="scientific">Scytonema hofmannii PCC 7110</name>
    <dbReference type="NCBI Taxonomy" id="128403"/>
    <lineage>
        <taxon>Bacteria</taxon>
        <taxon>Bacillati</taxon>
        <taxon>Cyanobacteriota</taxon>
        <taxon>Cyanophyceae</taxon>
        <taxon>Nostocales</taxon>
        <taxon>Scytonemataceae</taxon>
        <taxon>Scytonema</taxon>
    </lineage>
</organism>